<dbReference type="InterPro" id="IPR012337">
    <property type="entry name" value="RNaseH-like_sf"/>
</dbReference>
<keyword evidence="5" id="KW-0255">Endonuclease</keyword>
<dbReference type="InterPro" id="IPR036179">
    <property type="entry name" value="Ig-like_dom_sf"/>
</dbReference>
<organism evidence="11 12">
    <name type="scientific">Plutella xylostella</name>
    <name type="common">Diamondback moth</name>
    <name type="synonym">Plutella maculipennis</name>
    <dbReference type="NCBI Taxonomy" id="51655"/>
    <lineage>
        <taxon>Eukaryota</taxon>
        <taxon>Metazoa</taxon>
        <taxon>Ecdysozoa</taxon>
        <taxon>Arthropoda</taxon>
        <taxon>Hexapoda</taxon>
        <taxon>Insecta</taxon>
        <taxon>Pterygota</taxon>
        <taxon>Neoptera</taxon>
        <taxon>Endopterygota</taxon>
        <taxon>Lepidoptera</taxon>
        <taxon>Glossata</taxon>
        <taxon>Ditrysia</taxon>
        <taxon>Yponomeutoidea</taxon>
        <taxon>Plutellidae</taxon>
        <taxon>Plutella</taxon>
    </lineage>
</organism>
<evidence type="ECO:0000313" key="11">
    <source>
        <dbReference type="EMBL" id="CAG9135856.1"/>
    </source>
</evidence>
<dbReference type="Pfam" id="PF17921">
    <property type="entry name" value="Integrase_H2C2"/>
    <property type="match status" value="1"/>
</dbReference>
<dbReference type="InterPro" id="IPR036397">
    <property type="entry name" value="RNaseH_sf"/>
</dbReference>
<dbReference type="Gene3D" id="4.10.60.10">
    <property type="entry name" value="Zinc finger, CCHC-type"/>
    <property type="match status" value="1"/>
</dbReference>
<dbReference type="GO" id="GO:0042575">
    <property type="term" value="C:DNA polymerase complex"/>
    <property type="evidence" value="ECO:0007669"/>
    <property type="project" value="UniProtKB-ARBA"/>
</dbReference>
<evidence type="ECO:0000259" key="8">
    <source>
        <dbReference type="PROSITE" id="PS50835"/>
    </source>
</evidence>
<dbReference type="PROSITE" id="PS50994">
    <property type="entry name" value="INTEGRASE"/>
    <property type="match status" value="1"/>
</dbReference>
<dbReference type="Pfam" id="PF13927">
    <property type="entry name" value="Ig_3"/>
    <property type="match status" value="1"/>
</dbReference>
<evidence type="ECO:0000259" key="10">
    <source>
        <dbReference type="PROSITE" id="PS50994"/>
    </source>
</evidence>
<dbReference type="PANTHER" id="PTHR37984">
    <property type="entry name" value="PROTEIN CBG26694"/>
    <property type="match status" value="1"/>
</dbReference>
<feature type="domain" description="Integrase catalytic" evidence="10">
    <location>
        <begin position="993"/>
        <end position="1149"/>
    </location>
</feature>
<dbReference type="SMART" id="SM00409">
    <property type="entry name" value="IG"/>
    <property type="match status" value="2"/>
</dbReference>
<dbReference type="FunFam" id="3.30.420.10:FF:000063">
    <property type="entry name" value="Retrovirus-related Pol polyprotein from transposon 297-like Protein"/>
    <property type="match status" value="1"/>
</dbReference>
<dbReference type="Gene3D" id="1.10.340.70">
    <property type="match status" value="1"/>
</dbReference>
<dbReference type="GO" id="GO:0003676">
    <property type="term" value="F:nucleic acid binding"/>
    <property type="evidence" value="ECO:0007669"/>
    <property type="project" value="InterPro"/>
</dbReference>
<dbReference type="GO" id="GO:0003964">
    <property type="term" value="F:RNA-directed DNA polymerase activity"/>
    <property type="evidence" value="ECO:0007669"/>
    <property type="project" value="UniProtKB-KW"/>
</dbReference>
<evidence type="ECO:0000256" key="1">
    <source>
        <dbReference type="ARBA" id="ARBA00012493"/>
    </source>
</evidence>
<feature type="domain" description="Ig-like" evidence="8">
    <location>
        <begin position="1290"/>
        <end position="1383"/>
    </location>
</feature>
<dbReference type="PROSITE" id="PS50835">
    <property type="entry name" value="IG_LIKE"/>
    <property type="match status" value="1"/>
</dbReference>
<dbReference type="EC" id="2.7.7.49" evidence="1"/>
<evidence type="ECO:0000256" key="2">
    <source>
        <dbReference type="ARBA" id="ARBA00022679"/>
    </source>
</evidence>
<name>A0A8S4G5Q2_PLUXY</name>
<dbReference type="FunFam" id="3.30.70.270:FF:000020">
    <property type="entry name" value="Transposon Tf2-6 polyprotein-like Protein"/>
    <property type="match status" value="1"/>
</dbReference>
<gene>
    <name evidence="11" type="ORF">PLXY2_LOCUS14104</name>
</gene>
<evidence type="ECO:0000256" key="7">
    <source>
        <dbReference type="ARBA" id="ARBA00022918"/>
    </source>
</evidence>
<dbReference type="SUPFAM" id="SSF56672">
    <property type="entry name" value="DNA/RNA polymerases"/>
    <property type="match status" value="1"/>
</dbReference>
<reference evidence="11" key="1">
    <citation type="submission" date="2020-11" db="EMBL/GenBank/DDBJ databases">
        <authorList>
            <person name="Whiteford S."/>
        </authorList>
    </citation>
    <scope>NUCLEOTIDE SEQUENCE</scope>
</reference>
<evidence type="ECO:0000313" key="12">
    <source>
        <dbReference type="Proteomes" id="UP000653454"/>
    </source>
</evidence>
<dbReference type="FunFam" id="1.10.340.70:FF:000003">
    <property type="entry name" value="Protein CBG25708"/>
    <property type="match status" value="1"/>
</dbReference>
<keyword evidence="12" id="KW-1185">Reference proteome</keyword>
<dbReference type="InterPro" id="IPR003599">
    <property type="entry name" value="Ig_sub"/>
</dbReference>
<keyword evidence="3" id="KW-0548">Nucleotidyltransferase</keyword>
<proteinExistence type="predicted"/>
<evidence type="ECO:0000259" key="9">
    <source>
        <dbReference type="PROSITE" id="PS50878"/>
    </source>
</evidence>
<dbReference type="SUPFAM" id="SSF53098">
    <property type="entry name" value="Ribonuclease H-like"/>
    <property type="match status" value="1"/>
</dbReference>
<keyword evidence="4" id="KW-0540">Nuclease</keyword>
<dbReference type="Pfam" id="PF00078">
    <property type="entry name" value="RVT_1"/>
    <property type="match status" value="1"/>
</dbReference>
<evidence type="ECO:0000256" key="3">
    <source>
        <dbReference type="ARBA" id="ARBA00022695"/>
    </source>
</evidence>
<dbReference type="InterPro" id="IPR013783">
    <property type="entry name" value="Ig-like_fold"/>
</dbReference>
<dbReference type="FunFam" id="3.10.20.370:FF:000001">
    <property type="entry name" value="Retrovirus-related Pol polyprotein from transposon 17.6-like protein"/>
    <property type="match status" value="1"/>
</dbReference>
<dbReference type="CDD" id="cd00096">
    <property type="entry name" value="Ig"/>
    <property type="match status" value="1"/>
</dbReference>
<dbReference type="Pfam" id="PF00665">
    <property type="entry name" value="rve"/>
    <property type="match status" value="1"/>
</dbReference>
<dbReference type="InterPro" id="IPR050951">
    <property type="entry name" value="Retrovirus_Pol_polyprotein"/>
</dbReference>
<accession>A0A8S4G5Q2</accession>
<keyword evidence="6" id="KW-0378">Hydrolase</keyword>
<dbReference type="Gene3D" id="2.40.70.10">
    <property type="entry name" value="Acid Proteases"/>
    <property type="match status" value="1"/>
</dbReference>
<dbReference type="InterPro" id="IPR007110">
    <property type="entry name" value="Ig-like_dom"/>
</dbReference>
<dbReference type="PROSITE" id="PS50878">
    <property type="entry name" value="RT_POL"/>
    <property type="match status" value="1"/>
</dbReference>
<dbReference type="InterPro" id="IPR041373">
    <property type="entry name" value="RT_RNaseH"/>
</dbReference>
<dbReference type="Gene3D" id="3.30.420.10">
    <property type="entry name" value="Ribonuclease H-like superfamily/Ribonuclease H"/>
    <property type="match status" value="1"/>
</dbReference>
<dbReference type="GO" id="GO:0004519">
    <property type="term" value="F:endonuclease activity"/>
    <property type="evidence" value="ECO:0007669"/>
    <property type="project" value="UniProtKB-KW"/>
</dbReference>
<keyword evidence="7" id="KW-0695">RNA-directed DNA polymerase</keyword>
<comment type="caution">
    <text evidence="11">The sequence shown here is derived from an EMBL/GenBank/DDBJ whole genome shotgun (WGS) entry which is preliminary data.</text>
</comment>
<dbReference type="InterPro" id="IPR001584">
    <property type="entry name" value="Integrase_cat-core"/>
</dbReference>
<feature type="domain" description="Reverse transcriptase" evidence="9">
    <location>
        <begin position="450"/>
        <end position="627"/>
    </location>
</feature>
<protein>
    <recommendedName>
        <fullName evidence="1">RNA-directed DNA polymerase</fullName>
        <ecNumber evidence="1">2.7.7.49</ecNumber>
    </recommendedName>
</protein>
<evidence type="ECO:0000256" key="6">
    <source>
        <dbReference type="ARBA" id="ARBA00022801"/>
    </source>
</evidence>
<dbReference type="SUPFAM" id="SSF48726">
    <property type="entry name" value="Immunoglobulin"/>
    <property type="match status" value="1"/>
</dbReference>
<evidence type="ECO:0000256" key="5">
    <source>
        <dbReference type="ARBA" id="ARBA00022759"/>
    </source>
</evidence>
<dbReference type="EMBL" id="CAJHNJ030000116">
    <property type="protein sequence ID" value="CAG9135856.1"/>
    <property type="molecule type" value="Genomic_DNA"/>
</dbReference>
<evidence type="ECO:0000256" key="4">
    <source>
        <dbReference type="ARBA" id="ARBA00022722"/>
    </source>
</evidence>
<dbReference type="InterPro" id="IPR041588">
    <property type="entry name" value="Integrase_H2C2"/>
</dbReference>
<dbReference type="Gene3D" id="3.30.70.270">
    <property type="match status" value="2"/>
</dbReference>
<dbReference type="InterPro" id="IPR000477">
    <property type="entry name" value="RT_dom"/>
</dbReference>
<dbReference type="InterPro" id="IPR043128">
    <property type="entry name" value="Rev_trsase/Diguanyl_cyclase"/>
</dbReference>
<dbReference type="GO" id="GO:0016787">
    <property type="term" value="F:hydrolase activity"/>
    <property type="evidence" value="ECO:0007669"/>
    <property type="project" value="UniProtKB-KW"/>
</dbReference>
<sequence>MAQLPTLEPFDCEGDPASVGQRWEKWKRAFELFSTASNVDNAEKKRATLLHSGGLTLQEVYFNLPGAHVECSDENSSIDVFKVAIQKLDEYFSPKQSNVYERHLFRLLKQEQGEKFEKFLIRLRHQSKKCNFAKEEDNLIDQITEKCSSTELRKKILTIGDAATLDKIITEANAIEAVDRQLNNFNPRDNSDQFVNKIGTNNNKGSQCTRCGSNRHNSDSSTCPARSKQCNKCKYIGHFQSQCRTRADKRKLDFDRNKNVKKPKYYKKPENGTQKEKIDYIFHIDDDDVVNCELGGVMIDMIIDSGSKCNIISSKTWTQLKDCNVKIKNQVKNPNKTFMAYGSQTPLTVLGSFEACIKVGVNSKQAVFYVIKDGERDLLGKETAVLLGILKIGLGINSVNDKKDEFPKFKDVTLEIAIDDSVKPISQPYRRVPIPLEEKINNKINELVALGIVEPVNEPSAWVSPLVPVIKGDGDIRVCVDMRCANKAIIRENHPLPTIDQLISNFRKSTIFSKLDILSAFHQIEISESSRHITTFIASKGLYRYKRLMFGISCAPEHFQKILERILLPCDGVVNFIDDIVVFGANESDHNGRLKQVLEVLKHNNVRLNDKKCIFGIKNVTFLGHQLSADGVKPLDKYVKVIESFRRPDTIEEIQSLLGLVNFVGKWIPNLATITDPIRKLLRLKLGKNSNIAPYWKSEQDRAFQKIKACLNNISTLGFYDPRDKTQVMADASPVGLGAVLIQHDSRGPRIIAYGNKSLTDTEKRYCQTEKEALALVWAVEHFYMYLYGKETFDLITDHKPLEVIFGPHSKPCPRIERWVLRLQSYKYRIVYCTGKSNIADPLSRLCQKSTSVPFEEDVNYIQKVVEYSRPVALPLSDIELASSEDDDFKLVKEGLLSGNWDAKVNVYKVFENELSMHENLLLRGSKIVIPTKLRHRVLEAAHEGHPGIVAMKSRLRTKVWWPKIDRDAELLVKACRGCTLVSAPNPPNPMKRRELPVQAWIDVAVDFLGPLPSGHYLFVIIDYYSRYKEIKIMTSITATETIKILKEIFSRLGNPVTLTADNGKQFACAEFKTFCSEYGIRMYNTIPYWPQQNGEVERQNRDILKRLKISQLQKTDWKDDLLKYLSMYNSTPHSTTGKTPSELFFKRQFRDKIPSLIDFENSQIDSDVRDKDREMKTIGKEVQDRKRKAKENELELGQKVYVKNLVKDNKLTPNFNPVPHTVVGTKGSEINVRNDETGQEFRRNIIHLKKVEGEWKVKYVQARDAGLYECQVGTEPKMSHFVQLNVVVPRIEIAGEAEVYVKAGSTVRVACVITQALEEPAYIFWYHNDERVLNYDRALVEIRMERRAPDTTIGNLIIYNTRREDSGNYSCSPSNLDSASVVLHVLSGEQPAAMQHGNSAGAARGGVRGALALAVLAGGGGGALAAGGAQLVGALAAGGARLAGALTGVATAPSRALLVVLVACLILLP</sequence>
<dbReference type="Pfam" id="PF17917">
    <property type="entry name" value="RT_RNaseH"/>
    <property type="match status" value="1"/>
</dbReference>
<dbReference type="Gene3D" id="3.10.10.10">
    <property type="entry name" value="HIV Type 1 Reverse Transcriptase, subunit A, domain 1"/>
    <property type="match status" value="1"/>
</dbReference>
<dbReference type="GO" id="GO:0015074">
    <property type="term" value="P:DNA integration"/>
    <property type="evidence" value="ECO:0007669"/>
    <property type="project" value="InterPro"/>
</dbReference>
<dbReference type="Proteomes" id="UP000653454">
    <property type="component" value="Unassembled WGS sequence"/>
</dbReference>
<dbReference type="InterPro" id="IPR043502">
    <property type="entry name" value="DNA/RNA_pol_sf"/>
</dbReference>
<dbReference type="CDD" id="cd09274">
    <property type="entry name" value="RNase_HI_RT_Ty3"/>
    <property type="match status" value="1"/>
</dbReference>
<dbReference type="Gene3D" id="2.60.40.10">
    <property type="entry name" value="Immunoglobulins"/>
    <property type="match status" value="2"/>
</dbReference>
<dbReference type="InterPro" id="IPR021109">
    <property type="entry name" value="Peptidase_aspartic_dom_sf"/>
</dbReference>
<dbReference type="CDD" id="cd01647">
    <property type="entry name" value="RT_LTR"/>
    <property type="match status" value="1"/>
</dbReference>
<keyword evidence="2" id="KW-0808">Transferase</keyword>
<dbReference type="PANTHER" id="PTHR37984:SF11">
    <property type="entry name" value="INTEGRASE CATALYTIC DOMAIN-CONTAINING PROTEIN"/>
    <property type="match status" value="1"/>
</dbReference>